<feature type="region of interest" description="Disordered" evidence="1">
    <location>
        <begin position="8"/>
        <end position="28"/>
    </location>
</feature>
<name>A0ABU6SNW4_9FABA</name>
<evidence type="ECO:0000313" key="2">
    <source>
        <dbReference type="EMBL" id="MED6137613.1"/>
    </source>
</evidence>
<feature type="compositionally biased region" description="Low complexity" evidence="1">
    <location>
        <begin position="17"/>
        <end position="28"/>
    </location>
</feature>
<accession>A0ABU6SNW4</accession>
<gene>
    <name evidence="2" type="ORF">PIB30_066617</name>
</gene>
<proteinExistence type="predicted"/>
<organism evidence="2 3">
    <name type="scientific">Stylosanthes scabra</name>
    <dbReference type="NCBI Taxonomy" id="79078"/>
    <lineage>
        <taxon>Eukaryota</taxon>
        <taxon>Viridiplantae</taxon>
        <taxon>Streptophyta</taxon>
        <taxon>Embryophyta</taxon>
        <taxon>Tracheophyta</taxon>
        <taxon>Spermatophyta</taxon>
        <taxon>Magnoliopsida</taxon>
        <taxon>eudicotyledons</taxon>
        <taxon>Gunneridae</taxon>
        <taxon>Pentapetalae</taxon>
        <taxon>rosids</taxon>
        <taxon>fabids</taxon>
        <taxon>Fabales</taxon>
        <taxon>Fabaceae</taxon>
        <taxon>Papilionoideae</taxon>
        <taxon>50 kb inversion clade</taxon>
        <taxon>dalbergioids sensu lato</taxon>
        <taxon>Dalbergieae</taxon>
        <taxon>Pterocarpus clade</taxon>
        <taxon>Stylosanthes</taxon>
    </lineage>
</organism>
<dbReference type="EMBL" id="JASCZI010061097">
    <property type="protein sequence ID" value="MED6137613.1"/>
    <property type="molecule type" value="Genomic_DNA"/>
</dbReference>
<protein>
    <submittedName>
        <fullName evidence="2">Uncharacterized protein</fullName>
    </submittedName>
</protein>
<evidence type="ECO:0000313" key="3">
    <source>
        <dbReference type="Proteomes" id="UP001341840"/>
    </source>
</evidence>
<keyword evidence="3" id="KW-1185">Reference proteome</keyword>
<comment type="caution">
    <text evidence="2">The sequence shown here is derived from an EMBL/GenBank/DDBJ whole genome shotgun (WGS) entry which is preliminary data.</text>
</comment>
<reference evidence="2 3" key="1">
    <citation type="journal article" date="2023" name="Plants (Basel)">
        <title>Bridging the Gap: Combining Genomics and Transcriptomics Approaches to Understand Stylosanthes scabra, an Orphan Legume from the Brazilian Caatinga.</title>
        <authorList>
            <person name="Ferreira-Neto J.R.C."/>
            <person name="da Silva M.D."/>
            <person name="Binneck E."/>
            <person name="de Melo N.F."/>
            <person name="da Silva R.H."/>
            <person name="de Melo A.L.T.M."/>
            <person name="Pandolfi V."/>
            <person name="Bustamante F.O."/>
            <person name="Brasileiro-Vidal A.C."/>
            <person name="Benko-Iseppon A.M."/>
        </authorList>
    </citation>
    <scope>NUCLEOTIDE SEQUENCE [LARGE SCALE GENOMIC DNA]</scope>
    <source>
        <tissue evidence="2">Leaves</tissue>
    </source>
</reference>
<sequence length="192" mass="20017">MKVALDLLDYSSEDSSSDPSSSKLSPSSEFDAACCYCSDTSGEEICCNWEMSRSGWSMSISCSCLRMVCSLRRRALMRSSPDYCEELPREGAGALVRAAGGGTGAGAGAGAGGAGFRSTSLSVLHWPYGKNCCALGTLKISSPGYVGTSLAAAHLVINMGNGRSYFLVLTGSSFMVATMIPGRKTDIPAMRA</sequence>
<dbReference type="Proteomes" id="UP001341840">
    <property type="component" value="Unassembled WGS sequence"/>
</dbReference>
<evidence type="ECO:0000256" key="1">
    <source>
        <dbReference type="SAM" id="MobiDB-lite"/>
    </source>
</evidence>